<dbReference type="GO" id="GO:1904680">
    <property type="term" value="F:peptide transmembrane transporter activity"/>
    <property type="evidence" value="ECO:0007669"/>
    <property type="project" value="TreeGrafter"/>
</dbReference>
<evidence type="ECO:0000313" key="5">
    <source>
        <dbReference type="EMBL" id="OZI35341.1"/>
    </source>
</evidence>
<dbReference type="AlphaFoldDB" id="A0A261SE54"/>
<sequence length="545" mass="60083">MTLTRRTLLQAALAAALATPLALPGAAFAQAATEKPGGQRGGQRGGTLTLLLPSEPTALVTVGNVATPILSVSAKVTEGLLKYDYDLNPEPQLATAWQVSPDGTVYTFTLRQGVEWHDGKPFTAADVKYSIELLKKIHPRGRNTFANVTAIDTPDDHTVVLRLSKPAPYLIRAFVATETPIVPKHLYDGTDPLTNPATSAPVGTGPFKFKEWVRGSHIVYERNPDYWDKPKPYIDRLIVRVVADPAAAAIAFETGTVDLGYRTPVPLADLERLRKVPTLRFETRGNSYSFNVTRLEFNLDNPYFKNEKVRQAVAHAIDRNVILKVVNYGVGQVAYSPIAPGLKQYNDPAPTPYPYDLKRANALLDEAGYPRGANNVRFTVPLDFNPIGADGPRLADYLRTTLARVGITVNVRAQDASSFIKRVYTDRDFAFTTNGASNLFDPTVGVQRLYWSKNFIKGVPFSNGTHYSNPKVDALLEGAAVENDPKRRVELFREFQQIVAREVPDLNLYQPEFITIANQRVHDHSLTADGVESNLADVYLDPAGR</sequence>
<organism evidence="5 6">
    <name type="scientific">Bordetella genomosp. 1</name>
    <dbReference type="NCBI Taxonomy" id="1395607"/>
    <lineage>
        <taxon>Bacteria</taxon>
        <taxon>Pseudomonadati</taxon>
        <taxon>Pseudomonadota</taxon>
        <taxon>Betaproteobacteria</taxon>
        <taxon>Burkholderiales</taxon>
        <taxon>Alcaligenaceae</taxon>
        <taxon>Bordetella</taxon>
    </lineage>
</organism>
<accession>A0A261SE54</accession>
<keyword evidence="2 3" id="KW-0732">Signal</keyword>
<dbReference type="PIRSF" id="PIRSF002741">
    <property type="entry name" value="MppA"/>
    <property type="match status" value="1"/>
</dbReference>
<evidence type="ECO:0000256" key="2">
    <source>
        <dbReference type="ARBA" id="ARBA00022729"/>
    </source>
</evidence>
<dbReference type="CDD" id="cd08517">
    <property type="entry name" value="PBP2_NikA_DppA_OppA_like_13"/>
    <property type="match status" value="1"/>
</dbReference>
<dbReference type="GO" id="GO:0043190">
    <property type="term" value="C:ATP-binding cassette (ABC) transporter complex"/>
    <property type="evidence" value="ECO:0007669"/>
    <property type="project" value="InterPro"/>
</dbReference>
<dbReference type="InterPro" id="IPR000914">
    <property type="entry name" value="SBP_5_dom"/>
</dbReference>
<dbReference type="PANTHER" id="PTHR30290:SF38">
    <property type="entry name" value="D,D-DIPEPTIDE-BINDING PERIPLASMIC PROTEIN DDPA-RELATED"/>
    <property type="match status" value="1"/>
</dbReference>
<dbReference type="SUPFAM" id="SSF53850">
    <property type="entry name" value="Periplasmic binding protein-like II"/>
    <property type="match status" value="1"/>
</dbReference>
<dbReference type="RefSeq" id="WP_094826150.1">
    <property type="nucleotide sequence ID" value="NZ_NEVL01000003.1"/>
</dbReference>
<dbReference type="GO" id="GO:0015833">
    <property type="term" value="P:peptide transport"/>
    <property type="evidence" value="ECO:0007669"/>
    <property type="project" value="TreeGrafter"/>
</dbReference>
<evidence type="ECO:0000313" key="6">
    <source>
        <dbReference type="Proteomes" id="UP000217005"/>
    </source>
</evidence>
<dbReference type="EMBL" id="NEVL01000003">
    <property type="protein sequence ID" value="OZI35341.1"/>
    <property type="molecule type" value="Genomic_DNA"/>
</dbReference>
<proteinExistence type="inferred from homology"/>
<dbReference type="GO" id="GO:0030288">
    <property type="term" value="C:outer membrane-bounded periplasmic space"/>
    <property type="evidence" value="ECO:0007669"/>
    <property type="project" value="UniProtKB-ARBA"/>
</dbReference>
<reference evidence="5 6" key="1">
    <citation type="submission" date="2017-05" db="EMBL/GenBank/DDBJ databases">
        <title>Complete and WGS of Bordetella genogroups.</title>
        <authorList>
            <person name="Spilker T."/>
            <person name="LiPuma J."/>
        </authorList>
    </citation>
    <scope>NUCLEOTIDE SEQUENCE [LARGE SCALE GENOMIC DNA]</scope>
    <source>
        <strain evidence="5 6">AU17610</strain>
    </source>
</reference>
<gene>
    <name evidence="5" type="ORF">CEG14_09590</name>
</gene>
<evidence type="ECO:0000256" key="1">
    <source>
        <dbReference type="ARBA" id="ARBA00005695"/>
    </source>
</evidence>
<comment type="caution">
    <text evidence="5">The sequence shown here is derived from an EMBL/GenBank/DDBJ whole genome shotgun (WGS) entry which is preliminary data.</text>
</comment>
<dbReference type="Proteomes" id="UP000217005">
    <property type="component" value="Unassembled WGS sequence"/>
</dbReference>
<dbReference type="InterPro" id="IPR039424">
    <property type="entry name" value="SBP_5"/>
</dbReference>
<feature type="signal peptide" evidence="3">
    <location>
        <begin position="1"/>
        <end position="31"/>
    </location>
</feature>
<dbReference type="Pfam" id="PF00496">
    <property type="entry name" value="SBP_bac_5"/>
    <property type="match status" value="1"/>
</dbReference>
<dbReference type="Gene3D" id="3.40.190.10">
    <property type="entry name" value="Periplasmic binding protein-like II"/>
    <property type="match status" value="1"/>
</dbReference>
<comment type="similarity">
    <text evidence="1">Belongs to the bacterial solute-binding protein 5 family.</text>
</comment>
<evidence type="ECO:0000259" key="4">
    <source>
        <dbReference type="Pfam" id="PF00496"/>
    </source>
</evidence>
<dbReference type="InterPro" id="IPR030678">
    <property type="entry name" value="Peptide/Ni-bd"/>
</dbReference>
<dbReference type="PANTHER" id="PTHR30290">
    <property type="entry name" value="PERIPLASMIC BINDING COMPONENT OF ABC TRANSPORTER"/>
    <property type="match status" value="1"/>
</dbReference>
<name>A0A261SE54_9BORD</name>
<protein>
    <submittedName>
        <fullName evidence="5">ABC transporter substrate-binding protein</fullName>
    </submittedName>
</protein>
<dbReference type="OrthoDB" id="9801799at2"/>
<dbReference type="PROSITE" id="PS51318">
    <property type="entry name" value="TAT"/>
    <property type="match status" value="1"/>
</dbReference>
<feature type="domain" description="Solute-binding protein family 5" evidence="4">
    <location>
        <begin position="89"/>
        <end position="452"/>
    </location>
</feature>
<dbReference type="InterPro" id="IPR006311">
    <property type="entry name" value="TAT_signal"/>
</dbReference>
<dbReference type="Gene3D" id="3.10.105.10">
    <property type="entry name" value="Dipeptide-binding Protein, Domain 3"/>
    <property type="match status" value="1"/>
</dbReference>
<feature type="chain" id="PRO_5012243983" evidence="3">
    <location>
        <begin position="32"/>
        <end position="545"/>
    </location>
</feature>
<evidence type="ECO:0000256" key="3">
    <source>
        <dbReference type="SAM" id="SignalP"/>
    </source>
</evidence>